<sequence>MGLPKGWTRTNTIAETETGFKSVDCVLNRVYHGLFSTESWESYLAATLFVRSCCSCGRDNTRRRGPE</sequence>
<dbReference type="Proteomes" id="UP000054324">
    <property type="component" value="Unassembled WGS sequence"/>
</dbReference>
<dbReference type="KEGG" id="ovi:T265_10842"/>
<evidence type="ECO:0000313" key="1">
    <source>
        <dbReference type="EMBL" id="KER20669.1"/>
    </source>
</evidence>
<dbReference type="CTD" id="20325010"/>
<dbReference type="EMBL" id="KL597033">
    <property type="protein sequence ID" value="KER20669.1"/>
    <property type="molecule type" value="Genomic_DNA"/>
</dbReference>
<reference evidence="1 2" key="1">
    <citation type="submission" date="2013-11" db="EMBL/GenBank/DDBJ databases">
        <title>Opisthorchis viverrini - life in the bile duct.</title>
        <authorList>
            <person name="Young N.D."/>
            <person name="Nagarajan N."/>
            <person name="Lin S.J."/>
            <person name="Korhonen P.K."/>
            <person name="Jex A.R."/>
            <person name="Hall R.S."/>
            <person name="Safavi-Hemami H."/>
            <person name="Kaewkong W."/>
            <person name="Bertrand D."/>
            <person name="Gao S."/>
            <person name="Seet Q."/>
            <person name="Wongkham S."/>
            <person name="Teh B.T."/>
            <person name="Wongkham C."/>
            <person name="Intapan P.M."/>
            <person name="Maleewong W."/>
            <person name="Yang X."/>
            <person name="Hu M."/>
            <person name="Wang Z."/>
            <person name="Hofmann A."/>
            <person name="Sternberg P.W."/>
            <person name="Tan P."/>
            <person name="Wang J."/>
            <person name="Gasser R.B."/>
        </authorList>
    </citation>
    <scope>NUCLEOTIDE SEQUENCE [LARGE SCALE GENOMIC DNA]</scope>
</reference>
<organism evidence="1 2">
    <name type="scientific">Opisthorchis viverrini</name>
    <name type="common">Southeast Asian liver fluke</name>
    <dbReference type="NCBI Taxonomy" id="6198"/>
    <lineage>
        <taxon>Eukaryota</taxon>
        <taxon>Metazoa</taxon>
        <taxon>Spiralia</taxon>
        <taxon>Lophotrochozoa</taxon>
        <taxon>Platyhelminthes</taxon>
        <taxon>Trematoda</taxon>
        <taxon>Digenea</taxon>
        <taxon>Opisthorchiida</taxon>
        <taxon>Opisthorchiata</taxon>
        <taxon>Opisthorchiidae</taxon>
        <taxon>Opisthorchis</taxon>
    </lineage>
</organism>
<gene>
    <name evidence="1" type="ORF">T265_10842</name>
</gene>
<evidence type="ECO:0000313" key="2">
    <source>
        <dbReference type="Proteomes" id="UP000054324"/>
    </source>
</evidence>
<accession>A0A074ZZV9</accession>
<dbReference type="GeneID" id="20325010"/>
<dbReference type="AlphaFoldDB" id="A0A074ZZV9"/>
<keyword evidence="2" id="KW-1185">Reference proteome</keyword>
<proteinExistence type="predicted"/>
<dbReference type="RefSeq" id="XP_009175590.1">
    <property type="nucleotide sequence ID" value="XM_009177326.1"/>
</dbReference>
<name>A0A074ZZV9_OPIVI</name>
<protein>
    <submittedName>
        <fullName evidence="1">Uncharacterized protein</fullName>
    </submittedName>
</protein>